<comment type="caution">
    <text evidence="5">The sequence shown here is derived from an EMBL/GenBank/DDBJ whole genome shotgun (WGS) entry which is preliminary data.</text>
</comment>
<evidence type="ECO:0000256" key="1">
    <source>
        <dbReference type="ARBA" id="ARBA00034221"/>
    </source>
</evidence>
<name>A0ABV5BUU2_9BACL</name>
<gene>
    <name evidence="5" type="ORF">ACE5LO_00695</name>
</gene>
<proteinExistence type="predicted"/>
<keyword evidence="6" id="KW-1185">Reference proteome</keyword>
<evidence type="ECO:0000313" key="5">
    <source>
        <dbReference type="EMBL" id="MFB5758900.1"/>
    </source>
</evidence>
<dbReference type="InterPro" id="IPR050114">
    <property type="entry name" value="UPF0173_UPF0282_UlaG_hydrolase"/>
</dbReference>
<reference evidence="5 6" key="1">
    <citation type="submission" date="2024-09" db="EMBL/GenBank/DDBJ databases">
        <title>Paenibacillus zeirhizospherea sp. nov., isolated from surface of the maize (Zea mays) roots in a horticulture field, Hungary.</title>
        <authorList>
            <person name="Marton D."/>
            <person name="Farkas M."/>
            <person name="Bedics A."/>
            <person name="Toth E."/>
            <person name="Tancsics A."/>
            <person name="Boka K."/>
            <person name="Marati G."/>
            <person name="Kriszt B."/>
            <person name="Cserhati M."/>
        </authorList>
    </citation>
    <scope>NUCLEOTIDE SEQUENCE [LARGE SCALE GENOMIC DNA]</scope>
    <source>
        <strain evidence="5 6">JCM 18446</strain>
    </source>
</reference>
<sequence length="238" mass="27193">MFKFIGTGSAFNTRLGNNGAFIKKDNILFMIDCGSSTFERIVKNNLLEGVERVIVLITHTHPDHIGSLGDLAFYTYYNIKPMFEKKLVVFSHYDHVLGHLLNGMGVTEDVYDLVQFDKGGGYHLEDFHILFDTVKVDHVQELSCFGYIIEYEGETSYYSGDSYMIPDNIIDLHKQGKFDYFYQDVSSADYDGNVHLSLKKLSELIESQYRDNVFCMHLDGGFVSENAYQLGFNVVESM</sequence>
<protein>
    <submittedName>
        <fullName evidence="5">MBL fold metallo-hydrolase</fullName>
    </submittedName>
</protein>
<dbReference type="EMBL" id="JBHIRY010000001">
    <property type="protein sequence ID" value="MFB5758900.1"/>
    <property type="molecule type" value="Genomic_DNA"/>
</dbReference>
<dbReference type="InterPro" id="IPR036866">
    <property type="entry name" value="RibonucZ/Hydroxyglut_hydro"/>
</dbReference>
<comment type="function">
    <text evidence="2">Counteracts the endogenous Pycsar antiviral defense system. Phosphodiesterase that enables metal-dependent hydrolysis of host cyclic nucleotide Pycsar defense signals such as cCMP and cUMP.</text>
</comment>
<organism evidence="5 6">
    <name type="scientific">Paenibacillus medicaginis</name>
    <dbReference type="NCBI Taxonomy" id="1470560"/>
    <lineage>
        <taxon>Bacteria</taxon>
        <taxon>Bacillati</taxon>
        <taxon>Bacillota</taxon>
        <taxon>Bacilli</taxon>
        <taxon>Bacillales</taxon>
        <taxon>Paenibacillaceae</taxon>
        <taxon>Paenibacillus</taxon>
    </lineage>
</organism>
<dbReference type="PANTHER" id="PTHR43546">
    <property type="entry name" value="UPF0173 METAL-DEPENDENT HYDROLASE MJ1163-RELATED"/>
    <property type="match status" value="1"/>
</dbReference>
<dbReference type="RefSeq" id="WP_375518153.1">
    <property type="nucleotide sequence ID" value="NZ_JBHIRY010000001.1"/>
</dbReference>
<dbReference type="SMART" id="SM00849">
    <property type="entry name" value="Lactamase_B"/>
    <property type="match status" value="1"/>
</dbReference>
<evidence type="ECO:0000259" key="4">
    <source>
        <dbReference type="SMART" id="SM00849"/>
    </source>
</evidence>
<dbReference type="InterPro" id="IPR001279">
    <property type="entry name" value="Metallo-B-lactamas"/>
</dbReference>
<dbReference type="Gene3D" id="3.60.15.10">
    <property type="entry name" value="Ribonuclease Z/Hydroxyacylglutathione hydrolase-like"/>
    <property type="match status" value="1"/>
</dbReference>
<dbReference type="Proteomes" id="UP001580430">
    <property type="component" value="Unassembled WGS sequence"/>
</dbReference>
<dbReference type="Pfam" id="PF23023">
    <property type="entry name" value="Anti-Pycsar_Apyc1"/>
    <property type="match status" value="1"/>
</dbReference>
<evidence type="ECO:0000256" key="2">
    <source>
        <dbReference type="ARBA" id="ARBA00034301"/>
    </source>
</evidence>
<comment type="catalytic activity">
    <reaction evidence="1">
        <text>3',5'-cyclic CMP + H2O = CMP + H(+)</text>
        <dbReference type="Rhea" id="RHEA:72675"/>
        <dbReference type="ChEBI" id="CHEBI:15377"/>
        <dbReference type="ChEBI" id="CHEBI:15378"/>
        <dbReference type="ChEBI" id="CHEBI:58003"/>
        <dbReference type="ChEBI" id="CHEBI:60377"/>
    </reaction>
    <physiologicalReaction direction="left-to-right" evidence="1">
        <dbReference type="Rhea" id="RHEA:72676"/>
    </physiologicalReaction>
</comment>
<comment type="catalytic activity">
    <reaction evidence="3">
        <text>3',5'-cyclic UMP + H2O = UMP + H(+)</text>
        <dbReference type="Rhea" id="RHEA:70575"/>
        <dbReference type="ChEBI" id="CHEBI:15377"/>
        <dbReference type="ChEBI" id="CHEBI:15378"/>
        <dbReference type="ChEBI" id="CHEBI:57865"/>
        <dbReference type="ChEBI" id="CHEBI:184387"/>
    </reaction>
    <physiologicalReaction direction="left-to-right" evidence="3">
        <dbReference type="Rhea" id="RHEA:70576"/>
    </physiologicalReaction>
</comment>
<accession>A0ABV5BUU2</accession>
<dbReference type="PANTHER" id="PTHR43546:SF4">
    <property type="entry name" value="UPF0282 PROTEIN MJ1629"/>
    <property type="match status" value="1"/>
</dbReference>
<feature type="domain" description="Metallo-beta-lactamase" evidence="4">
    <location>
        <begin position="16"/>
        <end position="217"/>
    </location>
</feature>
<evidence type="ECO:0000256" key="3">
    <source>
        <dbReference type="ARBA" id="ARBA00048505"/>
    </source>
</evidence>
<dbReference type="SUPFAM" id="SSF56281">
    <property type="entry name" value="Metallo-hydrolase/oxidoreductase"/>
    <property type="match status" value="1"/>
</dbReference>
<evidence type="ECO:0000313" key="6">
    <source>
        <dbReference type="Proteomes" id="UP001580430"/>
    </source>
</evidence>